<name>A0A0N4UV54_ENTVE</name>
<keyword evidence="1" id="KW-1133">Transmembrane helix</keyword>
<keyword evidence="3" id="KW-1185">Reference proteome</keyword>
<keyword evidence="1" id="KW-0812">Transmembrane</keyword>
<evidence type="ECO:0000313" key="3">
    <source>
        <dbReference type="Proteomes" id="UP000274131"/>
    </source>
</evidence>
<feature type="transmembrane region" description="Helical" evidence="1">
    <location>
        <begin position="15"/>
        <end position="39"/>
    </location>
</feature>
<protein>
    <submittedName>
        <fullName evidence="4">G_PROTEIN_RECEP_F1_2 domain-containing protein</fullName>
    </submittedName>
</protein>
<gene>
    <name evidence="2" type="ORF">EVEC_LOCUS1013</name>
</gene>
<dbReference type="AlphaFoldDB" id="A0A0N4UV54"/>
<evidence type="ECO:0000313" key="4">
    <source>
        <dbReference type="WBParaSite" id="EVEC_0000130501-mRNA-1"/>
    </source>
</evidence>
<dbReference type="WBParaSite" id="EVEC_0000130501-mRNA-1">
    <property type="protein sequence ID" value="EVEC_0000130501-mRNA-1"/>
    <property type="gene ID" value="EVEC_0000130501"/>
</dbReference>
<sequence>MMSDMEADVKKGKDYHILLLTTVLVNICHPLILLLYITVNIMSTTLLVATSFTLVTITCTIVTPTSFCSTVSVEEKGIRLRRAEKKDGENGRMNFKLEGTARRR</sequence>
<dbReference type="EMBL" id="UXUI01007159">
    <property type="protein sequence ID" value="VDD85870.1"/>
    <property type="molecule type" value="Genomic_DNA"/>
</dbReference>
<keyword evidence="1" id="KW-0472">Membrane</keyword>
<reference evidence="2 3" key="2">
    <citation type="submission" date="2018-10" db="EMBL/GenBank/DDBJ databases">
        <authorList>
            <consortium name="Pathogen Informatics"/>
        </authorList>
    </citation>
    <scope>NUCLEOTIDE SEQUENCE [LARGE SCALE GENOMIC DNA]</scope>
</reference>
<feature type="transmembrane region" description="Helical" evidence="1">
    <location>
        <begin position="46"/>
        <end position="67"/>
    </location>
</feature>
<organism evidence="4">
    <name type="scientific">Enterobius vermicularis</name>
    <name type="common">Human pinworm</name>
    <dbReference type="NCBI Taxonomy" id="51028"/>
    <lineage>
        <taxon>Eukaryota</taxon>
        <taxon>Metazoa</taxon>
        <taxon>Ecdysozoa</taxon>
        <taxon>Nematoda</taxon>
        <taxon>Chromadorea</taxon>
        <taxon>Rhabditida</taxon>
        <taxon>Spirurina</taxon>
        <taxon>Oxyuridomorpha</taxon>
        <taxon>Oxyuroidea</taxon>
        <taxon>Oxyuridae</taxon>
        <taxon>Enterobius</taxon>
    </lineage>
</organism>
<accession>A0A0N4UV54</accession>
<evidence type="ECO:0000256" key="1">
    <source>
        <dbReference type="SAM" id="Phobius"/>
    </source>
</evidence>
<evidence type="ECO:0000313" key="2">
    <source>
        <dbReference type="EMBL" id="VDD85870.1"/>
    </source>
</evidence>
<reference evidence="4" key="1">
    <citation type="submission" date="2017-02" db="UniProtKB">
        <authorList>
            <consortium name="WormBaseParasite"/>
        </authorList>
    </citation>
    <scope>IDENTIFICATION</scope>
</reference>
<proteinExistence type="predicted"/>
<dbReference type="Proteomes" id="UP000274131">
    <property type="component" value="Unassembled WGS sequence"/>
</dbReference>